<dbReference type="InterPro" id="IPR025778">
    <property type="entry name" value="Hist-Lys_N-MeTrfase_plant"/>
</dbReference>
<dbReference type="EMBL" id="BTGU01000041">
    <property type="protein sequence ID" value="GMN52303.1"/>
    <property type="molecule type" value="Genomic_DNA"/>
</dbReference>
<feature type="compositionally biased region" description="Basic residues" evidence="6">
    <location>
        <begin position="1203"/>
        <end position="1216"/>
    </location>
</feature>
<sequence length="1414" mass="158627">MVPIPSFYDLSLPFNFDEIQGGYVPISENHIEEEITGLSKAKNVFFAMEDLGGHDLLDQYGNFIDQHNKSEKGPTDHHLSGNQHLDQQPEPNSNYSIFEDFDMSSLFPPTQPMEEISTSTSTTFNTSSSTIINTSTTCDIAEAIKHMPSPTPFSSLELLSNRRNAFNKLNVEKNVNKPQTSHTYSRRQKLSTEEIVRIAGARFIQFSDQGNHDYSMALHPFGYALSGLSEGETKDVELVHSLLAAAEKVGYQQFDRATRLLQNCEAIASSKSNPVERVVSVFTEALRERIEKENGSMFNGTTRPKRVVFADREKLVENEQITQGLSTNLTTLSYHQQVPFFQVMQFPAIQAIVENFEPATKLHLIDLEIRSGIQWTGLMQALAGREERPIELLKITAIGERGKQKIEETQKRLESLAESLNLPFLFKAVIVSNMEDIKEELFEIELDETVAVHSSLFLRTMLWRPHCLEKLMRVIRNLRPSIMVVMEVEADHNSPSFARRFIEALFFYAAFFDCFNICLNHEDFRTTMERILAVGIRNMVATEGSERTNRNVRIGVWRAFFARFRMVEMKLSDSSYYQASLVAKQFGYGSSCTLDRNGKCLMVGWKGTPIHSLSAWIGACAPRQPKRHVSITSDSISFPFLTCPCVKSSAEAEAEQEPRAVLCEWNAMVVSKATDSAYKLREKLEKNGKNLENHILENLSPASKKHTSNEEENGSGKMLLWRIEHPLCKLSGCAQGYGDKDPVSCHDIAPPSSTKLTYVERLPPYTTWIFLDRNQRMADDQSVVGKRRIYYDQHGSEALICSDSEEDIPEREEEKREFTEGEDQFLKMVFCEHGLGEEVVKCVSNFIGATTLEIQERYNTIKEKNETKDNPNEPGKGILLDKSLTAALDSFDNLFCRRCMLFDCRLHGCSHTVVYPSEKQLYWSEHEEDRKPCSDQCHLVLNSAKNFQDPNTSNVQRLASSSAGEPSGIGTKDITSDESSVPQTTIPVQSGTAYNSEVAADCENTGKRKVTSELPQDPENMSDELQGSSKKQKRLAAFDVEIETSEDIKIKDLNSNASSTHEDASSNTENELQLITKNSGCASADELEGNVAKVPEGVMEVLELKQSFDSKEGQIVGRSSNSEWKQMEKELYMKGLEIFGRNSCLIARNLLSGLKTCLEVSSYMHAGEVSMPHKSNIGSSSFLDENGKTDTDCTDQEMPTKSRLIRRRGKARKLKYSTKSPGHPSIWKRIADGKNQSCAQRAAKIGFGGVIVQRVNAEVASAHALLLDVNVTLMFVGIVGCGDGSLEEPPRQGDGQCGNMRLLLRQQQRILLAKSDVAGWGAFIKFVLDAYRKGDKLKFANHSSNPNCYAKVMLVAGDHRVGIFAKEHIEASEELFYDYRYGPDQAPAWARKPEGSKRDDPSTSQGRAKKHQSH</sequence>
<dbReference type="PANTHER" id="PTHR45747:SF14">
    <property type="entry name" value="HISTONE-LYSINE N-METHYLTRANSFERASE EZA1"/>
    <property type="match status" value="1"/>
</dbReference>
<feature type="region of interest" description="Disordered" evidence="6">
    <location>
        <begin position="948"/>
        <end position="1032"/>
    </location>
</feature>
<name>A0AA88ASJ9_FICCA</name>
<feature type="compositionally biased region" description="Polar residues" evidence="6">
    <location>
        <begin position="80"/>
        <end position="94"/>
    </location>
</feature>
<feature type="compositionally biased region" description="Polar residues" evidence="6">
    <location>
        <begin position="948"/>
        <end position="964"/>
    </location>
</feature>
<dbReference type="InterPro" id="IPR005202">
    <property type="entry name" value="TF_GRAS"/>
</dbReference>
<dbReference type="Pfam" id="PF25996">
    <property type="entry name" value="HTH_CLF_N"/>
    <property type="match status" value="1"/>
</dbReference>
<keyword evidence="4" id="KW-0539">Nucleus</keyword>
<keyword evidence="3" id="KW-0804">Transcription</keyword>
<dbReference type="PANTHER" id="PTHR45747">
    <property type="entry name" value="HISTONE-LYSINE N-METHYLTRANSFERASE E(Z)"/>
    <property type="match status" value="1"/>
</dbReference>
<dbReference type="SUPFAM" id="SSF82199">
    <property type="entry name" value="SET domain"/>
    <property type="match status" value="1"/>
</dbReference>
<evidence type="ECO:0000256" key="6">
    <source>
        <dbReference type="SAM" id="MobiDB-lite"/>
    </source>
</evidence>
<feature type="region of interest" description="Disordered" evidence="6">
    <location>
        <begin position="1178"/>
        <end position="1226"/>
    </location>
</feature>
<feature type="compositionally biased region" description="Low complexity" evidence="6">
    <location>
        <begin position="116"/>
        <end position="128"/>
    </location>
</feature>
<dbReference type="GO" id="GO:0003682">
    <property type="term" value="F:chromatin binding"/>
    <property type="evidence" value="ECO:0007669"/>
    <property type="project" value="TreeGrafter"/>
</dbReference>
<feature type="region of interest" description="Leucine repeat II (LRII)" evidence="5">
    <location>
        <begin position="408"/>
        <end position="440"/>
    </location>
</feature>
<feature type="region of interest" description="Disordered" evidence="6">
    <location>
        <begin position="108"/>
        <end position="128"/>
    </location>
</feature>
<dbReference type="PROSITE" id="PS51576">
    <property type="entry name" value="SAM_MT43_EZ"/>
    <property type="match status" value="1"/>
</dbReference>
<dbReference type="Pfam" id="PF03514">
    <property type="entry name" value="GRAS"/>
    <property type="match status" value="1"/>
</dbReference>
<feature type="region of interest" description="SAW" evidence="5">
    <location>
        <begin position="541"/>
        <end position="617"/>
    </location>
</feature>
<dbReference type="InterPro" id="IPR045318">
    <property type="entry name" value="EZH1/2-like"/>
</dbReference>
<dbReference type="Proteomes" id="UP001187192">
    <property type="component" value="Unassembled WGS sequence"/>
</dbReference>
<dbReference type="SMART" id="SM00317">
    <property type="entry name" value="SET"/>
    <property type="match status" value="1"/>
</dbReference>
<gene>
    <name evidence="8" type="ORF">TIFTF001_021449</name>
</gene>
<feature type="domain" description="SET" evidence="7">
    <location>
        <begin position="1100"/>
        <end position="1380"/>
    </location>
</feature>
<reference evidence="8" key="1">
    <citation type="submission" date="2023-07" db="EMBL/GenBank/DDBJ databases">
        <title>draft genome sequence of fig (Ficus carica).</title>
        <authorList>
            <person name="Takahashi T."/>
            <person name="Nishimura K."/>
        </authorList>
    </citation>
    <scope>NUCLEOTIDE SEQUENCE</scope>
</reference>
<feature type="compositionally biased region" description="Basic and acidic residues" evidence="6">
    <location>
        <begin position="66"/>
        <end position="79"/>
    </location>
</feature>
<evidence type="ECO:0000313" key="8">
    <source>
        <dbReference type="EMBL" id="GMN52303.1"/>
    </source>
</evidence>
<evidence type="ECO:0000256" key="5">
    <source>
        <dbReference type="PROSITE-ProRule" id="PRU01191"/>
    </source>
</evidence>
<feature type="compositionally biased region" description="Basic and acidic residues" evidence="6">
    <location>
        <begin position="1391"/>
        <end position="1401"/>
    </location>
</feature>
<comment type="caution">
    <text evidence="5">Lacks conserved residue(s) required for the propagation of feature annotation.</text>
</comment>
<dbReference type="GO" id="GO:0031507">
    <property type="term" value="P:heterochromatin formation"/>
    <property type="evidence" value="ECO:0007669"/>
    <property type="project" value="TreeGrafter"/>
</dbReference>
<evidence type="ECO:0000256" key="4">
    <source>
        <dbReference type="ARBA" id="ARBA00023242"/>
    </source>
</evidence>
<comment type="similarity">
    <text evidence="5">Belongs to the GRAS family.</text>
</comment>
<evidence type="ECO:0000259" key="7">
    <source>
        <dbReference type="PROSITE" id="PS50280"/>
    </source>
</evidence>
<evidence type="ECO:0000256" key="1">
    <source>
        <dbReference type="ARBA" id="ARBA00004123"/>
    </source>
</evidence>
<keyword evidence="9" id="KW-1185">Reference proteome</keyword>
<proteinExistence type="inferred from homology"/>
<feature type="region of interest" description="Disordered" evidence="6">
    <location>
        <begin position="1387"/>
        <end position="1414"/>
    </location>
</feature>
<dbReference type="Pfam" id="PF00856">
    <property type="entry name" value="SET"/>
    <property type="match status" value="1"/>
</dbReference>
<evidence type="ECO:0000256" key="2">
    <source>
        <dbReference type="ARBA" id="ARBA00023015"/>
    </source>
</evidence>
<dbReference type="InterPro" id="IPR046341">
    <property type="entry name" value="SET_dom_sf"/>
</dbReference>
<comment type="subcellular location">
    <subcellularLocation>
        <location evidence="1">Nucleus</location>
    </subcellularLocation>
</comment>
<dbReference type="PROSITE" id="PS50985">
    <property type="entry name" value="GRAS"/>
    <property type="match status" value="1"/>
</dbReference>
<comment type="caution">
    <text evidence="8">The sequence shown here is derived from an EMBL/GenBank/DDBJ whole genome shotgun (WGS) entry which is preliminary data.</text>
</comment>
<feature type="region of interest" description="Disordered" evidence="6">
    <location>
        <begin position="65"/>
        <end position="94"/>
    </location>
</feature>
<dbReference type="Gramene" id="FCD_00013714-RA">
    <property type="protein sequence ID" value="FCD_00013714-RA:cds"/>
    <property type="gene ID" value="FCD_00013714"/>
</dbReference>
<dbReference type="InterPro" id="IPR058609">
    <property type="entry name" value="HTH_CLF-like"/>
</dbReference>
<evidence type="ECO:0000256" key="3">
    <source>
        <dbReference type="ARBA" id="ARBA00023163"/>
    </source>
</evidence>
<dbReference type="PROSITE" id="PS50280">
    <property type="entry name" value="SET"/>
    <property type="match status" value="1"/>
</dbReference>
<dbReference type="GO" id="GO:0031519">
    <property type="term" value="C:PcG protein complex"/>
    <property type="evidence" value="ECO:0007669"/>
    <property type="project" value="InterPro"/>
</dbReference>
<dbReference type="GO" id="GO:0046976">
    <property type="term" value="F:histone H3K27 methyltransferase activity"/>
    <property type="evidence" value="ECO:0007669"/>
    <property type="project" value="TreeGrafter"/>
</dbReference>
<organism evidence="8 9">
    <name type="scientific">Ficus carica</name>
    <name type="common">Common fig</name>
    <dbReference type="NCBI Taxonomy" id="3494"/>
    <lineage>
        <taxon>Eukaryota</taxon>
        <taxon>Viridiplantae</taxon>
        <taxon>Streptophyta</taxon>
        <taxon>Embryophyta</taxon>
        <taxon>Tracheophyta</taxon>
        <taxon>Spermatophyta</taxon>
        <taxon>Magnoliopsida</taxon>
        <taxon>eudicotyledons</taxon>
        <taxon>Gunneridae</taxon>
        <taxon>Pentapetalae</taxon>
        <taxon>rosids</taxon>
        <taxon>fabids</taxon>
        <taxon>Rosales</taxon>
        <taxon>Moraceae</taxon>
        <taxon>Ficeae</taxon>
        <taxon>Ficus</taxon>
    </lineage>
</organism>
<feature type="compositionally biased region" description="Polar residues" evidence="6">
    <location>
        <begin position="977"/>
        <end position="995"/>
    </location>
</feature>
<dbReference type="InterPro" id="IPR001214">
    <property type="entry name" value="SET_dom"/>
</dbReference>
<accession>A0AA88ASJ9</accession>
<evidence type="ECO:0000313" key="9">
    <source>
        <dbReference type="Proteomes" id="UP001187192"/>
    </source>
</evidence>
<protein>
    <recommendedName>
        <fullName evidence="7">SET domain-containing protein</fullName>
    </recommendedName>
</protein>
<keyword evidence="2" id="KW-0805">Transcription regulation</keyword>
<dbReference type="Gene3D" id="2.170.270.10">
    <property type="entry name" value="SET domain"/>
    <property type="match status" value="1"/>
</dbReference>